<keyword evidence="2" id="KW-1185">Reference proteome</keyword>
<proteinExistence type="predicted"/>
<protein>
    <submittedName>
        <fullName evidence="1">Uncharacterized protein</fullName>
    </submittedName>
</protein>
<comment type="caution">
    <text evidence="1">The sequence shown here is derived from an EMBL/GenBank/DDBJ whole genome shotgun (WGS) entry which is preliminary data.</text>
</comment>
<reference evidence="1 2" key="1">
    <citation type="submission" date="2021-06" db="EMBL/GenBank/DDBJ databases">
        <title>Caerostris extrusa draft genome.</title>
        <authorList>
            <person name="Kono N."/>
            <person name="Arakawa K."/>
        </authorList>
    </citation>
    <scope>NUCLEOTIDE SEQUENCE [LARGE SCALE GENOMIC DNA]</scope>
</reference>
<sequence>MIGPGIRDVPAQPVIFELTVSVPSTLRRNLRPDYADQVDDCSFGIGEFYFGGPHNNQIHWAFVQGM</sequence>
<organism evidence="1 2">
    <name type="scientific">Caerostris extrusa</name>
    <name type="common">Bark spider</name>
    <name type="synonym">Caerostris bankana</name>
    <dbReference type="NCBI Taxonomy" id="172846"/>
    <lineage>
        <taxon>Eukaryota</taxon>
        <taxon>Metazoa</taxon>
        <taxon>Ecdysozoa</taxon>
        <taxon>Arthropoda</taxon>
        <taxon>Chelicerata</taxon>
        <taxon>Arachnida</taxon>
        <taxon>Araneae</taxon>
        <taxon>Araneomorphae</taxon>
        <taxon>Entelegynae</taxon>
        <taxon>Araneoidea</taxon>
        <taxon>Araneidae</taxon>
        <taxon>Caerostris</taxon>
    </lineage>
</organism>
<dbReference type="EMBL" id="BPLR01015299">
    <property type="protein sequence ID" value="GIY75101.1"/>
    <property type="molecule type" value="Genomic_DNA"/>
</dbReference>
<evidence type="ECO:0000313" key="2">
    <source>
        <dbReference type="Proteomes" id="UP001054945"/>
    </source>
</evidence>
<gene>
    <name evidence="1" type="ORF">CEXT_230771</name>
</gene>
<evidence type="ECO:0000313" key="1">
    <source>
        <dbReference type="EMBL" id="GIY75101.1"/>
    </source>
</evidence>
<dbReference type="Proteomes" id="UP001054945">
    <property type="component" value="Unassembled WGS sequence"/>
</dbReference>
<dbReference type="AlphaFoldDB" id="A0AAV4VXV0"/>
<accession>A0AAV4VXV0</accession>
<name>A0AAV4VXV0_CAEEX</name>